<dbReference type="InterPro" id="IPR008881">
    <property type="entry name" value="Trigger_fac_ribosome-bd_bac"/>
</dbReference>
<keyword evidence="7 9" id="KW-0413">Isomerase</keyword>
<dbReference type="Gene3D" id="3.10.50.40">
    <property type="match status" value="1"/>
</dbReference>
<dbReference type="InterPro" id="IPR046357">
    <property type="entry name" value="PPIase_dom_sf"/>
</dbReference>
<evidence type="ECO:0000313" key="14">
    <source>
        <dbReference type="Proteomes" id="UP000290218"/>
    </source>
</evidence>
<dbReference type="GO" id="GO:0015031">
    <property type="term" value="P:protein transport"/>
    <property type="evidence" value="ECO:0007669"/>
    <property type="project" value="UniProtKB-UniRule"/>
</dbReference>
<dbReference type="SUPFAM" id="SSF109998">
    <property type="entry name" value="Triger factor/SurA peptide-binding domain-like"/>
    <property type="match status" value="1"/>
</dbReference>
<dbReference type="InterPro" id="IPR005215">
    <property type="entry name" value="Trig_fac"/>
</dbReference>
<reference evidence="13 14" key="1">
    <citation type="submission" date="2019-01" db="EMBL/GenBank/DDBJ databases">
        <title>Lacunisphaera sp. strain TWA-58.</title>
        <authorList>
            <person name="Chen W.-M."/>
        </authorList>
    </citation>
    <scope>NUCLEOTIDE SEQUENCE [LARGE SCALE GENOMIC DNA]</scope>
    <source>
        <strain evidence="13 14">TWA-58</strain>
    </source>
</reference>
<evidence type="ECO:0000256" key="11">
    <source>
        <dbReference type="RuleBase" id="RU003914"/>
    </source>
</evidence>
<gene>
    <name evidence="9 13" type="primary">tig</name>
    <name evidence="13" type="ORF">ESB00_09235</name>
</gene>
<dbReference type="PANTHER" id="PTHR30560">
    <property type="entry name" value="TRIGGER FACTOR CHAPERONE AND PEPTIDYL-PROLYL CIS/TRANS ISOMERASE"/>
    <property type="match status" value="1"/>
</dbReference>
<dbReference type="Pfam" id="PF05698">
    <property type="entry name" value="Trigger_C"/>
    <property type="match status" value="1"/>
</dbReference>
<evidence type="ECO:0000256" key="9">
    <source>
        <dbReference type="HAMAP-Rule" id="MF_00303"/>
    </source>
</evidence>
<dbReference type="InterPro" id="IPR036611">
    <property type="entry name" value="Trigger_fac_ribosome-bd_sf"/>
</dbReference>
<evidence type="ECO:0000256" key="10">
    <source>
        <dbReference type="PROSITE-ProRule" id="PRU00277"/>
    </source>
</evidence>
<dbReference type="PIRSF" id="PIRSF003095">
    <property type="entry name" value="Trigger_factor"/>
    <property type="match status" value="1"/>
</dbReference>
<dbReference type="NCBIfam" id="TIGR00115">
    <property type="entry name" value="tig"/>
    <property type="match status" value="1"/>
</dbReference>
<dbReference type="GO" id="GO:0051083">
    <property type="term" value="P:'de novo' cotranslational protein folding"/>
    <property type="evidence" value="ECO:0007669"/>
    <property type="project" value="TreeGrafter"/>
</dbReference>
<comment type="subcellular location">
    <subcellularLocation>
        <location evidence="9">Cytoplasm</location>
    </subcellularLocation>
    <text evidence="9">About half TF is bound to the ribosome near the polypeptide exit tunnel while the other half is free in the cytoplasm.</text>
</comment>
<dbReference type="GO" id="GO:0003755">
    <property type="term" value="F:peptidyl-prolyl cis-trans isomerase activity"/>
    <property type="evidence" value="ECO:0007669"/>
    <property type="project" value="UniProtKB-UniRule"/>
</dbReference>
<evidence type="ECO:0000256" key="7">
    <source>
        <dbReference type="ARBA" id="ARBA00023235"/>
    </source>
</evidence>
<dbReference type="Gene3D" id="1.10.3120.10">
    <property type="entry name" value="Trigger factor, C-terminal domain"/>
    <property type="match status" value="1"/>
</dbReference>
<keyword evidence="9" id="KW-0963">Cytoplasm</keyword>
<keyword evidence="14" id="KW-1185">Reference proteome</keyword>
<dbReference type="InterPro" id="IPR001179">
    <property type="entry name" value="PPIase_FKBP_dom"/>
</dbReference>
<comment type="caution">
    <text evidence="13">The sequence shown here is derived from an EMBL/GenBank/DDBJ whole genome shotgun (WGS) entry which is preliminary data.</text>
</comment>
<protein>
    <recommendedName>
        <fullName evidence="4 9">Trigger factor</fullName>
        <shortName evidence="9">TF</shortName>
        <ecNumber evidence="3 9">5.2.1.8</ecNumber>
    </recommendedName>
    <alternativeName>
        <fullName evidence="8 9">PPIase</fullName>
    </alternativeName>
</protein>
<dbReference type="GO" id="GO:0005737">
    <property type="term" value="C:cytoplasm"/>
    <property type="evidence" value="ECO:0007669"/>
    <property type="project" value="UniProtKB-SubCell"/>
</dbReference>
<sequence length="440" mass="48758">MNVQITDINETRKTLTVTLDKGEVQGEYTSLLGEYTRQVSLPGFRPGKAPAAMVAKRFGKELKDEFKNKVIGKAYREGLEQSKLEVLSLVDVEEGQIEPELSAAIKLTVDIRPEFQLPEYTGIETQIESTEPTDAEVDAVIEGLRGERADFKVAERPAAKGDYVRFGYTGTLDGKPLDEVVGDKKIYAAAPQTWEEVEGANEGLLPGVAKQISGLKAGDKKSIDVAFPAEFSAVPALAGKTVAYAIEVQEIRERVLAPLDEAFFKSHQVENLDGLKAQVRGNLTARKDYANRGAQRRQITEALAAKANFPVPDSLVASERDALLRQFIEENLRNGIPQEKIEENKKELFENASKAASTRVKIQLILAKIAEAEKIQVDEKDFNNWIMREAMRSGQRPDKLVKDLGKDRDQVRAVQQQLTFDKALDFLVSKANVKTVTNKA</sequence>
<keyword evidence="6 9" id="KW-0143">Chaperone</keyword>
<dbReference type="InterPro" id="IPR027304">
    <property type="entry name" value="Trigger_fact/SurA_dom_sf"/>
</dbReference>
<dbReference type="PROSITE" id="PS50059">
    <property type="entry name" value="FKBP_PPIASE"/>
    <property type="match status" value="1"/>
</dbReference>
<dbReference type="EC" id="5.2.1.8" evidence="3 9"/>
<evidence type="ECO:0000256" key="5">
    <source>
        <dbReference type="ARBA" id="ARBA00023110"/>
    </source>
</evidence>
<dbReference type="Gene3D" id="3.30.70.1050">
    <property type="entry name" value="Trigger factor ribosome-binding domain"/>
    <property type="match status" value="1"/>
</dbReference>
<evidence type="ECO:0000256" key="8">
    <source>
        <dbReference type="ARBA" id="ARBA00029986"/>
    </source>
</evidence>
<dbReference type="OrthoDB" id="9767721at2"/>
<evidence type="ECO:0000256" key="6">
    <source>
        <dbReference type="ARBA" id="ARBA00023186"/>
    </source>
</evidence>
<dbReference type="PANTHER" id="PTHR30560:SF3">
    <property type="entry name" value="TRIGGER FACTOR-LIKE PROTEIN TIG, CHLOROPLASTIC"/>
    <property type="match status" value="1"/>
</dbReference>
<name>A0A4Q1CAD4_9BACT</name>
<dbReference type="Proteomes" id="UP000290218">
    <property type="component" value="Unassembled WGS sequence"/>
</dbReference>
<evidence type="ECO:0000256" key="4">
    <source>
        <dbReference type="ARBA" id="ARBA00016902"/>
    </source>
</evidence>
<dbReference type="RefSeq" id="WP_129047409.1">
    <property type="nucleotide sequence ID" value="NZ_SDHX01000001.1"/>
</dbReference>
<evidence type="ECO:0000259" key="12">
    <source>
        <dbReference type="PROSITE" id="PS50059"/>
    </source>
</evidence>
<dbReference type="GO" id="GO:0051301">
    <property type="term" value="P:cell division"/>
    <property type="evidence" value="ECO:0007669"/>
    <property type="project" value="UniProtKB-KW"/>
</dbReference>
<accession>A0A4Q1CAD4</accession>
<keyword evidence="9 11" id="KW-0131">Cell cycle</keyword>
<dbReference type="SUPFAM" id="SSF102735">
    <property type="entry name" value="Trigger factor ribosome-binding domain"/>
    <property type="match status" value="1"/>
</dbReference>
<organism evidence="13 14">
    <name type="scientific">Oleiharenicola lentus</name>
    <dbReference type="NCBI Taxonomy" id="2508720"/>
    <lineage>
        <taxon>Bacteria</taxon>
        <taxon>Pseudomonadati</taxon>
        <taxon>Verrucomicrobiota</taxon>
        <taxon>Opitutia</taxon>
        <taxon>Opitutales</taxon>
        <taxon>Opitutaceae</taxon>
        <taxon>Oleiharenicola</taxon>
    </lineage>
</organism>
<dbReference type="SUPFAM" id="SSF54534">
    <property type="entry name" value="FKBP-like"/>
    <property type="match status" value="1"/>
</dbReference>
<keyword evidence="9 11" id="KW-0132">Cell division</keyword>
<dbReference type="Pfam" id="PF05697">
    <property type="entry name" value="Trigger_N"/>
    <property type="match status" value="1"/>
</dbReference>
<dbReference type="AlphaFoldDB" id="A0A4Q1CAD4"/>
<dbReference type="GO" id="GO:0043335">
    <property type="term" value="P:protein unfolding"/>
    <property type="evidence" value="ECO:0007669"/>
    <property type="project" value="TreeGrafter"/>
</dbReference>
<comment type="function">
    <text evidence="9">Involved in protein export. Acts as a chaperone by maintaining the newly synthesized protein in an open conformation. Functions as a peptidyl-prolyl cis-trans isomerase.</text>
</comment>
<dbReference type="HAMAP" id="MF_00303">
    <property type="entry name" value="Trigger_factor_Tig"/>
    <property type="match status" value="1"/>
</dbReference>
<dbReference type="Pfam" id="PF00254">
    <property type="entry name" value="FKBP_C"/>
    <property type="match status" value="1"/>
</dbReference>
<dbReference type="InterPro" id="IPR037041">
    <property type="entry name" value="Trigger_fac_C_sf"/>
</dbReference>
<dbReference type="EMBL" id="SDHX01000001">
    <property type="protein sequence ID" value="RXK56043.1"/>
    <property type="molecule type" value="Genomic_DNA"/>
</dbReference>
<proteinExistence type="inferred from homology"/>
<dbReference type="GO" id="GO:0044183">
    <property type="term" value="F:protein folding chaperone"/>
    <property type="evidence" value="ECO:0007669"/>
    <property type="project" value="TreeGrafter"/>
</dbReference>
<keyword evidence="5 9" id="KW-0697">Rotamase</keyword>
<evidence type="ECO:0000313" key="13">
    <source>
        <dbReference type="EMBL" id="RXK56043.1"/>
    </source>
</evidence>
<comment type="domain">
    <text evidence="9">Consists of 3 domains; the N-terminus binds the ribosome, the middle domain has PPIase activity, while the C-terminus has intrinsic chaperone activity on its own.</text>
</comment>
<evidence type="ECO:0000256" key="1">
    <source>
        <dbReference type="ARBA" id="ARBA00000971"/>
    </source>
</evidence>
<comment type="catalytic activity">
    <reaction evidence="1 9 10">
        <text>[protein]-peptidylproline (omega=180) = [protein]-peptidylproline (omega=0)</text>
        <dbReference type="Rhea" id="RHEA:16237"/>
        <dbReference type="Rhea" id="RHEA-COMP:10747"/>
        <dbReference type="Rhea" id="RHEA-COMP:10748"/>
        <dbReference type="ChEBI" id="CHEBI:83833"/>
        <dbReference type="ChEBI" id="CHEBI:83834"/>
        <dbReference type="EC" id="5.2.1.8"/>
    </reaction>
</comment>
<comment type="similarity">
    <text evidence="2 9 11">Belongs to the FKBP-type PPIase family. Tig subfamily.</text>
</comment>
<feature type="domain" description="PPIase FKBP-type" evidence="12">
    <location>
        <begin position="161"/>
        <end position="254"/>
    </location>
</feature>
<dbReference type="GO" id="GO:0043022">
    <property type="term" value="F:ribosome binding"/>
    <property type="evidence" value="ECO:0007669"/>
    <property type="project" value="TreeGrafter"/>
</dbReference>
<evidence type="ECO:0000256" key="3">
    <source>
        <dbReference type="ARBA" id="ARBA00013194"/>
    </source>
</evidence>
<evidence type="ECO:0000256" key="2">
    <source>
        <dbReference type="ARBA" id="ARBA00005464"/>
    </source>
</evidence>
<dbReference type="InterPro" id="IPR008880">
    <property type="entry name" value="Trigger_fac_C"/>
</dbReference>